<dbReference type="InterPro" id="IPR007502">
    <property type="entry name" value="Helicase-assoc_dom"/>
</dbReference>
<dbReference type="SUPFAM" id="SSF52540">
    <property type="entry name" value="P-loop containing nucleoside triphosphate hydrolases"/>
    <property type="match status" value="1"/>
</dbReference>
<sequence length="730" mass="81974">MSRFKNLDGSIEAQTKRPKKRKHEEAHDPHKAKKQKLLQGRTALPIWPRADEIRKSLSGDKDILILTGETGSGKSTQVPQFLLEAKWCTGKVAVTQPRRVAAITLARRVAEEMGSALGSASPASKVGYSVRFDDNTSPGTRIKYLTEGMLLQELLRDPKLKHYSCVVIDEVHERSVDVDLILGFLKQLVRERREKGKVLKLVVMSATADVESLGEFFARRADEVSERERSDQEDSAEAGREEGAEESFEGFEDAEPQQEESTLSDRIARCHVEGRQYPVKLHYTSGPTEDVIDAALQRIFQLHCKEPMPGDILVFLTGQEAITGLHRLVEEFASSLTTDFPKMLVLPLYAALPQHAQQRIFERAPPNTRKVILSTNIAETSVTVPGVRFVVDTGKAKIKQFRPRLGIESLLIKPISRSSADQRKGRAGREAPGQCFRLFTEAEYKSLEQQTKPEILHCDLTGAVLKMKARGIEDVFSFPFLTPPSQEAMGRSLMQLHQLGCINDAGKITEIGRKVARLPLPPPLGRVILESAKPERDCLLEVIDVVAGLDVESIWLPAETEEAREKAMEARSQLFSRRGDHITLLNAIRAYADENSDRKRWATDHMISHRAMQNVMDVRKQLRILTKSLLEKPTIRQTVSEECQDSVLKCFLRGFSGNVARLCPDKSYKTFGGKQQQVAIHPSSVLYGVKREAIMFNDFTFTTKPWARKVSAVELRWLEEVEYLMGGEGS</sequence>
<feature type="domain" description="Helicase C-terminal" evidence="9">
    <location>
        <begin position="295"/>
        <end position="471"/>
    </location>
</feature>
<dbReference type="GO" id="GO:0016787">
    <property type="term" value="F:hydrolase activity"/>
    <property type="evidence" value="ECO:0007669"/>
    <property type="project" value="UniProtKB-KW"/>
</dbReference>
<comment type="catalytic activity">
    <reaction evidence="6">
        <text>ATP + H2O = ADP + phosphate + H(+)</text>
        <dbReference type="Rhea" id="RHEA:13065"/>
        <dbReference type="ChEBI" id="CHEBI:15377"/>
        <dbReference type="ChEBI" id="CHEBI:15378"/>
        <dbReference type="ChEBI" id="CHEBI:30616"/>
        <dbReference type="ChEBI" id="CHEBI:43474"/>
        <dbReference type="ChEBI" id="CHEBI:456216"/>
        <dbReference type="EC" id="3.6.4.13"/>
    </reaction>
</comment>
<feature type="domain" description="Helicase ATP-binding" evidence="8">
    <location>
        <begin position="55"/>
        <end position="226"/>
    </location>
</feature>
<keyword evidence="11" id="KW-1185">Reference proteome</keyword>
<feature type="compositionally biased region" description="Basic and acidic residues" evidence="7">
    <location>
        <begin position="224"/>
        <end position="242"/>
    </location>
</feature>
<evidence type="ECO:0000259" key="8">
    <source>
        <dbReference type="PROSITE" id="PS51192"/>
    </source>
</evidence>
<dbReference type="Pfam" id="PF21010">
    <property type="entry name" value="HA2_C"/>
    <property type="match status" value="1"/>
</dbReference>
<keyword evidence="4" id="KW-0347">Helicase</keyword>
<dbReference type="InterPro" id="IPR011709">
    <property type="entry name" value="DEAD-box_helicase_OB_fold"/>
</dbReference>
<dbReference type="Gene3D" id="3.40.50.300">
    <property type="entry name" value="P-loop containing nucleotide triphosphate hydrolases"/>
    <property type="match status" value="2"/>
</dbReference>
<evidence type="ECO:0000256" key="1">
    <source>
        <dbReference type="ARBA" id="ARBA00012552"/>
    </source>
</evidence>
<keyword evidence="2" id="KW-0547">Nucleotide-binding</keyword>
<dbReference type="InterPro" id="IPR027417">
    <property type="entry name" value="P-loop_NTPase"/>
</dbReference>
<dbReference type="PROSITE" id="PS00690">
    <property type="entry name" value="DEAH_ATP_HELICASE"/>
    <property type="match status" value="1"/>
</dbReference>
<organism evidence="10 11">
    <name type="scientific">Cercospora berteroae</name>
    <dbReference type="NCBI Taxonomy" id="357750"/>
    <lineage>
        <taxon>Eukaryota</taxon>
        <taxon>Fungi</taxon>
        <taxon>Dikarya</taxon>
        <taxon>Ascomycota</taxon>
        <taxon>Pezizomycotina</taxon>
        <taxon>Dothideomycetes</taxon>
        <taxon>Dothideomycetidae</taxon>
        <taxon>Mycosphaerellales</taxon>
        <taxon>Mycosphaerellaceae</taxon>
        <taxon>Cercospora</taxon>
    </lineage>
</organism>
<evidence type="ECO:0000256" key="4">
    <source>
        <dbReference type="ARBA" id="ARBA00022806"/>
    </source>
</evidence>
<dbReference type="GO" id="GO:0005730">
    <property type="term" value="C:nucleolus"/>
    <property type="evidence" value="ECO:0007669"/>
    <property type="project" value="UniProtKB-ARBA"/>
</dbReference>
<dbReference type="GO" id="GO:0045943">
    <property type="term" value="P:positive regulation of transcription by RNA polymerase I"/>
    <property type="evidence" value="ECO:0007669"/>
    <property type="project" value="TreeGrafter"/>
</dbReference>
<dbReference type="InterPro" id="IPR011545">
    <property type="entry name" value="DEAD/DEAH_box_helicase_dom"/>
</dbReference>
<dbReference type="SMART" id="SM00847">
    <property type="entry name" value="HA2"/>
    <property type="match status" value="1"/>
</dbReference>
<dbReference type="PANTHER" id="PTHR18934:SF118">
    <property type="entry name" value="ATP-DEPENDENT RNA HELICASE DHX33"/>
    <property type="match status" value="1"/>
</dbReference>
<dbReference type="GO" id="GO:0003724">
    <property type="term" value="F:RNA helicase activity"/>
    <property type="evidence" value="ECO:0007669"/>
    <property type="project" value="UniProtKB-EC"/>
</dbReference>
<dbReference type="Pfam" id="PF00271">
    <property type="entry name" value="Helicase_C"/>
    <property type="match status" value="1"/>
</dbReference>
<dbReference type="PROSITE" id="PS51192">
    <property type="entry name" value="HELICASE_ATP_BIND_1"/>
    <property type="match status" value="1"/>
</dbReference>
<dbReference type="InterPro" id="IPR048333">
    <property type="entry name" value="HA2_WH"/>
</dbReference>
<dbReference type="EC" id="3.6.4.13" evidence="1"/>
<name>A0A2S6CDA2_9PEZI</name>
<dbReference type="CDD" id="cd18791">
    <property type="entry name" value="SF2_C_RHA"/>
    <property type="match status" value="1"/>
</dbReference>
<feature type="region of interest" description="Disordered" evidence="7">
    <location>
        <begin position="1"/>
        <end position="36"/>
    </location>
</feature>
<feature type="compositionally biased region" description="Acidic residues" evidence="7">
    <location>
        <begin position="243"/>
        <end position="258"/>
    </location>
</feature>
<dbReference type="InterPro" id="IPR002464">
    <property type="entry name" value="DNA/RNA_helicase_DEAH_CS"/>
</dbReference>
<dbReference type="AlphaFoldDB" id="A0A2S6CDA2"/>
<dbReference type="OrthoDB" id="10253254at2759"/>
<evidence type="ECO:0000259" key="9">
    <source>
        <dbReference type="PROSITE" id="PS51194"/>
    </source>
</evidence>
<reference evidence="11" key="1">
    <citation type="journal article" date="2017" name="bioRxiv">
        <title>Conservation of a gene cluster reveals novel cercosporin biosynthetic mechanisms and extends production to the genus Colletotrichum.</title>
        <authorList>
            <person name="de Jonge R."/>
            <person name="Ebert M.K."/>
            <person name="Huitt-Roehl C.R."/>
            <person name="Pal P."/>
            <person name="Suttle J.C."/>
            <person name="Spanner R.E."/>
            <person name="Neubauer J.D."/>
            <person name="Jurick W.M.II."/>
            <person name="Stott K.A."/>
            <person name="Secor G.A."/>
            <person name="Thomma B.P.H.J."/>
            <person name="Van de Peer Y."/>
            <person name="Townsend C.A."/>
            <person name="Bolton M.D."/>
        </authorList>
    </citation>
    <scope>NUCLEOTIDE SEQUENCE [LARGE SCALE GENOMIC DNA]</scope>
    <source>
        <strain evidence="11">CBS538.71</strain>
    </source>
</reference>
<evidence type="ECO:0000256" key="5">
    <source>
        <dbReference type="ARBA" id="ARBA00022840"/>
    </source>
</evidence>
<dbReference type="GO" id="GO:1990904">
    <property type="term" value="C:ribonucleoprotein complex"/>
    <property type="evidence" value="ECO:0007669"/>
    <property type="project" value="UniProtKB-ARBA"/>
</dbReference>
<protein>
    <recommendedName>
        <fullName evidence="1">RNA helicase</fullName>
        <ecNumber evidence="1">3.6.4.13</ecNumber>
    </recommendedName>
</protein>
<dbReference type="GO" id="GO:0005524">
    <property type="term" value="F:ATP binding"/>
    <property type="evidence" value="ECO:0007669"/>
    <property type="project" value="UniProtKB-KW"/>
</dbReference>
<comment type="caution">
    <text evidence="10">The sequence shown here is derived from an EMBL/GenBank/DDBJ whole genome shotgun (WGS) entry which is preliminary data.</text>
</comment>
<dbReference type="InterPro" id="IPR001650">
    <property type="entry name" value="Helicase_C-like"/>
</dbReference>
<dbReference type="InterPro" id="IPR014001">
    <property type="entry name" value="Helicase_ATP-bd"/>
</dbReference>
<dbReference type="PANTHER" id="PTHR18934">
    <property type="entry name" value="ATP-DEPENDENT RNA HELICASE"/>
    <property type="match status" value="1"/>
</dbReference>
<evidence type="ECO:0000313" key="10">
    <source>
        <dbReference type="EMBL" id="PPJ57699.1"/>
    </source>
</evidence>
<keyword evidence="5" id="KW-0067">ATP-binding</keyword>
<dbReference type="Pfam" id="PF07717">
    <property type="entry name" value="OB_NTP_bind"/>
    <property type="match status" value="1"/>
</dbReference>
<dbReference type="SMART" id="SM00490">
    <property type="entry name" value="HELICc"/>
    <property type="match status" value="1"/>
</dbReference>
<dbReference type="STRING" id="357750.A0A2S6CDA2"/>
<dbReference type="Pfam" id="PF00270">
    <property type="entry name" value="DEAD"/>
    <property type="match status" value="1"/>
</dbReference>
<dbReference type="Proteomes" id="UP000237631">
    <property type="component" value="Unassembled WGS sequence"/>
</dbReference>
<evidence type="ECO:0000256" key="7">
    <source>
        <dbReference type="SAM" id="MobiDB-lite"/>
    </source>
</evidence>
<proteinExistence type="predicted"/>
<dbReference type="Pfam" id="PF04408">
    <property type="entry name" value="WHD_HA2"/>
    <property type="match status" value="1"/>
</dbReference>
<evidence type="ECO:0000256" key="2">
    <source>
        <dbReference type="ARBA" id="ARBA00022741"/>
    </source>
</evidence>
<dbReference type="PROSITE" id="PS51194">
    <property type="entry name" value="HELICASE_CTER"/>
    <property type="match status" value="1"/>
</dbReference>
<dbReference type="SMART" id="SM00487">
    <property type="entry name" value="DEXDc"/>
    <property type="match status" value="1"/>
</dbReference>
<accession>A0A2S6CDA2</accession>
<dbReference type="EMBL" id="PNEN01000488">
    <property type="protein sequence ID" value="PPJ57699.1"/>
    <property type="molecule type" value="Genomic_DNA"/>
</dbReference>
<keyword evidence="3" id="KW-0378">Hydrolase</keyword>
<evidence type="ECO:0000256" key="6">
    <source>
        <dbReference type="ARBA" id="ARBA00047984"/>
    </source>
</evidence>
<dbReference type="Gene3D" id="1.20.120.1080">
    <property type="match status" value="1"/>
</dbReference>
<dbReference type="CDD" id="cd17917">
    <property type="entry name" value="DEXHc_RHA-like"/>
    <property type="match status" value="1"/>
</dbReference>
<feature type="region of interest" description="Disordered" evidence="7">
    <location>
        <begin position="224"/>
        <end position="265"/>
    </location>
</feature>
<evidence type="ECO:0000313" key="11">
    <source>
        <dbReference type="Proteomes" id="UP000237631"/>
    </source>
</evidence>
<dbReference type="GO" id="GO:0003725">
    <property type="term" value="F:double-stranded RNA binding"/>
    <property type="evidence" value="ECO:0007669"/>
    <property type="project" value="TreeGrafter"/>
</dbReference>
<dbReference type="FunFam" id="3.40.50.300:FF:000145">
    <property type="entry name" value="probable ATP-dependent RNA helicase DHX40"/>
    <property type="match status" value="1"/>
</dbReference>
<evidence type="ECO:0000256" key="3">
    <source>
        <dbReference type="ARBA" id="ARBA00022801"/>
    </source>
</evidence>
<gene>
    <name evidence="10" type="ORF">CBER1_00046</name>
</gene>